<evidence type="ECO:0000313" key="2">
    <source>
        <dbReference type="EMBL" id="RZO26492.1"/>
    </source>
</evidence>
<proteinExistence type="inferred from homology"/>
<comment type="caution">
    <text evidence="2">The sequence shown here is derived from an EMBL/GenBank/DDBJ whole genome shotgun (WGS) entry which is preliminary data.</text>
</comment>
<dbReference type="GO" id="GO:0046872">
    <property type="term" value="F:metal ion binding"/>
    <property type="evidence" value="ECO:0007669"/>
    <property type="project" value="InterPro"/>
</dbReference>
<name>A0A520MZ25_9GAMM</name>
<organism evidence="2 3">
    <name type="scientific">SAR86 cluster bacterium</name>
    <dbReference type="NCBI Taxonomy" id="2030880"/>
    <lineage>
        <taxon>Bacteria</taxon>
        <taxon>Pseudomonadati</taxon>
        <taxon>Pseudomonadota</taxon>
        <taxon>Gammaproteobacteria</taxon>
        <taxon>SAR86 cluster</taxon>
    </lineage>
</organism>
<dbReference type="InterPro" id="IPR038390">
    <property type="entry name" value="Metal_Tscrpt_repr_sf"/>
</dbReference>
<dbReference type="GO" id="GO:0003677">
    <property type="term" value="F:DNA binding"/>
    <property type="evidence" value="ECO:0007669"/>
    <property type="project" value="InterPro"/>
</dbReference>
<dbReference type="Gene3D" id="1.20.58.1000">
    <property type="entry name" value="Metal-sensitive repressor, helix protomer"/>
    <property type="match status" value="1"/>
</dbReference>
<sequence length="86" mass="9973">MKHPCHKEEIPSLKRVEGQVRGIAKMIDEDKYCIDILNQIKAVKNAITSVEGRILKKHLKECVKEALSDEKDFDDKVEEVLKTLRR</sequence>
<accession>A0A520MZ25</accession>
<dbReference type="GO" id="GO:0045892">
    <property type="term" value="P:negative regulation of DNA-templated transcription"/>
    <property type="evidence" value="ECO:0007669"/>
    <property type="project" value="UniProtKB-ARBA"/>
</dbReference>
<dbReference type="InterPro" id="IPR003735">
    <property type="entry name" value="Metal_Tscrpt_repr"/>
</dbReference>
<gene>
    <name evidence="2" type="ORF">EVA93_04020</name>
</gene>
<dbReference type="EMBL" id="SHBF01000026">
    <property type="protein sequence ID" value="RZO26492.1"/>
    <property type="molecule type" value="Genomic_DNA"/>
</dbReference>
<dbReference type="CDD" id="cd10148">
    <property type="entry name" value="CsoR-like_DUF156"/>
    <property type="match status" value="1"/>
</dbReference>
<dbReference type="Pfam" id="PF02583">
    <property type="entry name" value="Trns_repr_metal"/>
    <property type="match status" value="1"/>
</dbReference>
<comment type="similarity">
    <text evidence="1">Belongs to the FrmR/RcnR family.</text>
</comment>
<evidence type="ECO:0000313" key="3">
    <source>
        <dbReference type="Proteomes" id="UP000318710"/>
    </source>
</evidence>
<protein>
    <submittedName>
        <fullName evidence="2">Transcriptional regulator</fullName>
    </submittedName>
</protein>
<reference evidence="2 3" key="1">
    <citation type="submission" date="2019-02" db="EMBL/GenBank/DDBJ databases">
        <title>Prokaryotic population dynamics and viral predation in marine succession experiment using metagenomics: the confinement effect.</title>
        <authorList>
            <person name="Haro-Moreno J.M."/>
            <person name="Rodriguez-Valera F."/>
            <person name="Lopez-Perez M."/>
        </authorList>
    </citation>
    <scope>NUCLEOTIDE SEQUENCE [LARGE SCALE GENOMIC DNA]</scope>
    <source>
        <strain evidence="2">MED-G160</strain>
    </source>
</reference>
<evidence type="ECO:0000256" key="1">
    <source>
        <dbReference type="ARBA" id="ARBA00005260"/>
    </source>
</evidence>
<dbReference type="PANTHER" id="PTHR33677">
    <property type="entry name" value="TRANSCRIPTIONAL REPRESSOR FRMR-RELATED"/>
    <property type="match status" value="1"/>
</dbReference>
<dbReference type="AlphaFoldDB" id="A0A520MZ25"/>
<dbReference type="Proteomes" id="UP000318710">
    <property type="component" value="Unassembled WGS sequence"/>
</dbReference>